<dbReference type="GO" id="GO:0004567">
    <property type="term" value="F:beta-mannosidase activity"/>
    <property type="evidence" value="ECO:0007669"/>
    <property type="project" value="UniProtKB-EC"/>
</dbReference>
<gene>
    <name evidence="17" type="ORF">DI640_02560</name>
</gene>
<evidence type="ECO:0000256" key="8">
    <source>
        <dbReference type="ARBA" id="ARBA00023180"/>
    </source>
</evidence>
<dbReference type="InterPro" id="IPR041447">
    <property type="entry name" value="Mannosidase_ig"/>
</dbReference>
<dbReference type="AlphaFoldDB" id="A0A2W5B6S9"/>
<evidence type="ECO:0000256" key="9">
    <source>
        <dbReference type="ARBA" id="ARBA00023295"/>
    </source>
</evidence>
<evidence type="ECO:0000259" key="15">
    <source>
        <dbReference type="Pfam" id="PF17786"/>
    </source>
</evidence>
<dbReference type="Proteomes" id="UP000249555">
    <property type="component" value="Unassembled WGS sequence"/>
</dbReference>
<evidence type="ECO:0000256" key="11">
    <source>
        <dbReference type="ARBA" id="ARBA00041069"/>
    </source>
</evidence>
<evidence type="ECO:0000256" key="12">
    <source>
        <dbReference type="ARBA" id="ARBA00041614"/>
    </source>
</evidence>
<comment type="similarity">
    <text evidence="10">Belongs to the glycosyl hydrolase 2 family. Beta-mannosidase B subfamily.</text>
</comment>
<protein>
    <recommendedName>
        <fullName evidence="11">Beta-mannosidase B</fullName>
        <ecNumber evidence="5">3.2.1.25</ecNumber>
    </recommendedName>
    <alternativeName>
        <fullName evidence="12">Mannanase B</fullName>
    </alternativeName>
</protein>
<keyword evidence="7" id="KW-0378">Hydrolase</keyword>
<reference evidence="17 18" key="1">
    <citation type="submission" date="2017-08" db="EMBL/GenBank/DDBJ databases">
        <title>Infants hospitalized years apart are colonized by the same room-sourced microbial strains.</title>
        <authorList>
            <person name="Brooks B."/>
            <person name="Olm M.R."/>
            <person name="Firek B.A."/>
            <person name="Baker R."/>
            <person name="Thomas B.C."/>
            <person name="Morowitz M.J."/>
            <person name="Banfield J.F."/>
        </authorList>
    </citation>
    <scope>NUCLEOTIDE SEQUENCE [LARGE SCALE GENOMIC DNA]</scope>
    <source>
        <strain evidence="17">S2_018_000_R3_119</strain>
    </source>
</reference>
<dbReference type="PANTHER" id="PTHR43730">
    <property type="entry name" value="BETA-MANNOSIDASE"/>
    <property type="match status" value="1"/>
</dbReference>
<dbReference type="GO" id="GO:0005975">
    <property type="term" value="P:carbohydrate metabolic process"/>
    <property type="evidence" value="ECO:0007669"/>
    <property type="project" value="InterPro"/>
</dbReference>
<comment type="subcellular location">
    <subcellularLocation>
        <location evidence="2">Secreted</location>
    </subcellularLocation>
</comment>
<evidence type="ECO:0000256" key="4">
    <source>
        <dbReference type="ARBA" id="ARBA00011738"/>
    </source>
</evidence>
<dbReference type="Pfam" id="PF17753">
    <property type="entry name" value="Ig_mannosidase"/>
    <property type="match status" value="1"/>
</dbReference>
<evidence type="ECO:0000259" key="14">
    <source>
        <dbReference type="Pfam" id="PF17753"/>
    </source>
</evidence>
<evidence type="ECO:0000256" key="6">
    <source>
        <dbReference type="ARBA" id="ARBA00022525"/>
    </source>
</evidence>
<dbReference type="EMBL" id="QFMX01000002">
    <property type="protein sequence ID" value="PZO76538.1"/>
    <property type="molecule type" value="Genomic_DNA"/>
</dbReference>
<dbReference type="InterPro" id="IPR041625">
    <property type="entry name" value="Beta-mannosidase_Ig"/>
</dbReference>
<dbReference type="InterPro" id="IPR006102">
    <property type="entry name" value="Ig-like_GH2"/>
</dbReference>
<dbReference type="Gene3D" id="3.20.20.80">
    <property type="entry name" value="Glycosidases"/>
    <property type="match status" value="1"/>
</dbReference>
<comment type="pathway">
    <text evidence="3">Glycan metabolism; N-glycan degradation.</text>
</comment>
<comment type="subunit">
    <text evidence="4">Homodimer.</text>
</comment>
<dbReference type="InterPro" id="IPR008979">
    <property type="entry name" value="Galactose-bd-like_sf"/>
</dbReference>
<proteinExistence type="inferred from homology"/>
<dbReference type="Gene3D" id="2.60.40.10">
    <property type="entry name" value="Immunoglobulins"/>
    <property type="match status" value="2"/>
</dbReference>
<dbReference type="InterPro" id="IPR054593">
    <property type="entry name" value="Beta-mannosidase-like_N2"/>
</dbReference>
<name>A0A2W5B6S9_9SPHN</name>
<feature type="domain" description="Beta-mannosidase Ig-fold" evidence="14">
    <location>
        <begin position="796"/>
        <end position="872"/>
    </location>
</feature>
<organism evidence="17 18">
    <name type="scientific">Sphingomonas taxi</name>
    <dbReference type="NCBI Taxonomy" id="1549858"/>
    <lineage>
        <taxon>Bacteria</taxon>
        <taxon>Pseudomonadati</taxon>
        <taxon>Pseudomonadota</taxon>
        <taxon>Alphaproteobacteria</taxon>
        <taxon>Sphingomonadales</taxon>
        <taxon>Sphingomonadaceae</taxon>
        <taxon>Sphingomonas</taxon>
    </lineage>
</organism>
<dbReference type="FunFam" id="3.20.20.80:FF:000050">
    <property type="entry name" value="Beta-mannosidase B"/>
    <property type="match status" value="1"/>
</dbReference>
<evidence type="ECO:0000256" key="5">
    <source>
        <dbReference type="ARBA" id="ARBA00012754"/>
    </source>
</evidence>
<feature type="domain" description="Beta-mannosidase-like galactose-binding" evidence="16">
    <location>
        <begin position="45"/>
        <end position="215"/>
    </location>
</feature>
<evidence type="ECO:0000256" key="7">
    <source>
        <dbReference type="ARBA" id="ARBA00022801"/>
    </source>
</evidence>
<dbReference type="SUPFAM" id="SSF49303">
    <property type="entry name" value="beta-Galactosidase/glucuronidase domain"/>
    <property type="match status" value="3"/>
</dbReference>
<evidence type="ECO:0000256" key="2">
    <source>
        <dbReference type="ARBA" id="ARBA00004613"/>
    </source>
</evidence>
<accession>A0A2W5B6S9</accession>
<dbReference type="InterPro" id="IPR017853">
    <property type="entry name" value="GH"/>
</dbReference>
<evidence type="ECO:0000256" key="10">
    <source>
        <dbReference type="ARBA" id="ARBA00038429"/>
    </source>
</evidence>
<keyword evidence="6" id="KW-0964">Secreted</keyword>
<dbReference type="Pfam" id="PF17786">
    <property type="entry name" value="Mannosidase_ig"/>
    <property type="match status" value="1"/>
</dbReference>
<dbReference type="InterPro" id="IPR013783">
    <property type="entry name" value="Ig-like_fold"/>
</dbReference>
<evidence type="ECO:0000256" key="3">
    <source>
        <dbReference type="ARBA" id="ARBA00004740"/>
    </source>
</evidence>
<sequence length="882" mass="96338">MAAPALAEPAAGSAARPATVPITRVLDTGWEVRLAPGDANAPAHKAATRWLPARVPGSVQTDLLAAHLLADPWVGEGERAVQWVGLSDWQYRTVFTLDPATLARANVDLAFDGLDTFATVRVNGTAVLRADNMFRSWRVAAKALLKPGRNVIEIDFESPIRKLLPRALAEKVPLPGAYDTAFGDEPKGRQTANYVRKAAYHYGWDFAPRIVTIGVGKPVRIEAYDGLRLSDFHVAQVHLDDSVAVLDAAVEIDSATPRTVDVRVDIAGPDGTTQRLDRRVTLFAGLNPVVLPVRIERPRRWWPVGYGKPDLYAVTATVTEAGRMLGTATHDIGLRTVELRRDPDRWGRGMAFVINGVPIFAKGANLEPADSIASRVPAARTDAVLEAAVAANMNMLRIWGGGYYPDDAVFAKADRLGLMLWQDFMFGNALPANDAALRESTRLEAIDQVRRLRDHPSLVIWNGNNEVQTGWDNWSDRKAFARALGPDGQEAFGAHLRRLFDKDLRAVVNTLSPSTPYWGGSPTTDYDGISEVKTDGDVHYWDVWARAPLEDYLITENRFMSEFGLQSMPGLRTTREMLGARRPEDMPVQIIGSAYDSGKGNGRILGYIRADYGEPTSFVDYIYLSQLLQAEGLEMAVIHQRASRPQNMGTLYWTLNDSWPGLINSIWAGQAWGSIDFQNRWKASHYRARRFYAPVTIGAQHIKGTTVVTLISDKREAFPGRWRLRVLDRDGTPLSERGGIVDAAPLAAMPLGKFADADLLGKADPSRTFAVAEVTVNGTVVARQFVYFAKAKDVALADPALKATIVASPGGYTLTVSAKSLARGVWIDFGDCEATLSDNAFDLAAGDTVTISVRSDASLATLQHALSVRSLFGATVPTKATS</sequence>
<evidence type="ECO:0000313" key="18">
    <source>
        <dbReference type="Proteomes" id="UP000249555"/>
    </source>
</evidence>
<dbReference type="InterPro" id="IPR050887">
    <property type="entry name" value="Beta-mannosidase_GH2"/>
</dbReference>
<dbReference type="Pfam" id="PF00703">
    <property type="entry name" value="Glyco_hydro_2"/>
    <property type="match status" value="1"/>
</dbReference>
<dbReference type="InterPro" id="IPR036156">
    <property type="entry name" value="Beta-gal/glucu_dom_sf"/>
</dbReference>
<keyword evidence="9" id="KW-0326">Glycosidase</keyword>
<dbReference type="GO" id="GO:0006516">
    <property type="term" value="P:glycoprotein catabolic process"/>
    <property type="evidence" value="ECO:0007669"/>
    <property type="project" value="TreeGrafter"/>
</dbReference>
<dbReference type="GO" id="GO:0005576">
    <property type="term" value="C:extracellular region"/>
    <property type="evidence" value="ECO:0007669"/>
    <property type="project" value="UniProtKB-SubCell"/>
</dbReference>
<dbReference type="SUPFAM" id="SSF49785">
    <property type="entry name" value="Galactose-binding domain-like"/>
    <property type="match status" value="1"/>
</dbReference>
<evidence type="ECO:0000259" key="13">
    <source>
        <dbReference type="Pfam" id="PF00703"/>
    </source>
</evidence>
<evidence type="ECO:0000259" key="16">
    <source>
        <dbReference type="Pfam" id="PF22666"/>
    </source>
</evidence>
<feature type="domain" description="Glycoside hydrolase family 2 immunoglobulin-like beta-sandwich" evidence="13">
    <location>
        <begin position="228"/>
        <end position="335"/>
    </location>
</feature>
<dbReference type="EC" id="3.2.1.25" evidence="5"/>
<keyword evidence="8" id="KW-0325">Glycoprotein</keyword>
<comment type="caution">
    <text evidence="17">The sequence shown here is derived from an EMBL/GenBank/DDBJ whole genome shotgun (WGS) entry which is preliminary data.</text>
</comment>
<dbReference type="Gene3D" id="2.60.120.260">
    <property type="entry name" value="Galactose-binding domain-like"/>
    <property type="match status" value="1"/>
</dbReference>
<evidence type="ECO:0000313" key="17">
    <source>
        <dbReference type="EMBL" id="PZO76538.1"/>
    </source>
</evidence>
<evidence type="ECO:0000256" key="1">
    <source>
        <dbReference type="ARBA" id="ARBA00000829"/>
    </source>
</evidence>
<dbReference type="SUPFAM" id="SSF51445">
    <property type="entry name" value="(Trans)glycosidases"/>
    <property type="match status" value="1"/>
</dbReference>
<dbReference type="Pfam" id="PF22666">
    <property type="entry name" value="Glyco_hydro_2_N2"/>
    <property type="match status" value="1"/>
</dbReference>
<comment type="catalytic activity">
    <reaction evidence="1">
        <text>Hydrolysis of terminal, non-reducing beta-D-mannose residues in beta-D-mannosides.</text>
        <dbReference type="EC" id="3.2.1.25"/>
    </reaction>
</comment>
<dbReference type="PANTHER" id="PTHR43730:SF1">
    <property type="entry name" value="BETA-MANNOSIDASE"/>
    <property type="match status" value="1"/>
</dbReference>
<feature type="domain" description="Mannosidase Ig/CBM-like" evidence="15">
    <location>
        <begin position="707"/>
        <end position="793"/>
    </location>
</feature>